<evidence type="ECO:0000313" key="2">
    <source>
        <dbReference type="Proteomes" id="UP000515124"/>
    </source>
</evidence>
<name>A0A6P5SIV7_PRUAV</name>
<evidence type="ECO:0000259" key="1">
    <source>
        <dbReference type="Pfam" id="PF14291"/>
    </source>
</evidence>
<dbReference type="InterPro" id="IPR025398">
    <property type="entry name" value="DUF4371"/>
</dbReference>
<sequence>MKLTSPDIHKDISCAISTEIINAIIMDIGDSLFAILVDESCDMSSNEQMAIVLHYMDKGQVIEHFVGIVHVTDTKSSSLKLAVDDFFSRHGLSISRLRGQGYDGASNMIGEFSGLKTLILNENDSAFYVHCFAHQLQLALVVVAKKHSEIAGLFTMVSNVVNVVGAFAKCRDMLREKHADAIFEALNNNELLNGQALNQETNLKQSSDTRWSSHYNCLISLENMFPSVIDVLKIVRTDGSDYEQKFEAKVLLTFMQSFSFIFGLHLMKRILGITNDLSQALQKKDQDIVKEDCKV</sequence>
<dbReference type="RefSeq" id="XP_021815949.1">
    <property type="nucleotide sequence ID" value="XM_021960257.1"/>
</dbReference>
<dbReference type="InterPro" id="IPR055298">
    <property type="entry name" value="AtLOH3-like"/>
</dbReference>
<dbReference type="Gramene" id="Pav_sc0000624.1_g240.1.br:mrna">
    <property type="protein sequence ID" value="Pav_sc0000624.1_g240.1.br:CDS:1"/>
    <property type="gene ID" value="Pav_sc0000624.1_g240.1.br"/>
</dbReference>
<protein>
    <submittedName>
        <fullName evidence="3">Zinc finger MYM-type protein 1-like</fullName>
    </submittedName>
</protein>
<accession>A0A6P5SIV7</accession>
<dbReference type="Proteomes" id="UP000515124">
    <property type="component" value="Unplaced"/>
</dbReference>
<gene>
    <name evidence="3" type="primary">LOC110758394</name>
</gene>
<proteinExistence type="predicted"/>
<dbReference type="SUPFAM" id="SSF53098">
    <property type="entry name" value="Ribonuclease H-like"/>
    <property type="match status" value="1"/>
</dbReference>
<reference evidence="3" key="1">
    <citation type="submission" date="2025-08" db="UniProtKB">
        <authorList>
            <consortium name="RefSeq"/>
        </authorList>
    </citation>
    <scope>IDENTIFICATION</scope>
</reference>
<feature type="domain" description="DUF4371" evidence="1">
    <location>
        <begin position="2"/>
        <end position="114"/>
    </location>
</feature>
<dbReference type="Pfam" id="PF14291">
    <property type="entry name" value="DUF4371"/>
    <property type="match status" value="1"/>
</dbReference>
<dbReference type="InterPro" id="IPR012337">
    <property type="entry name" value="RNaseH-like_sf"/>
</dbReference>
<dbReference type="AlphaFoldDB" id="A0A6P5SIV7"/>
<dbReference type="GeneID" id="110758394"/>
<organism evidence="2 3">
    <name type="scientific">Prunus avium</name>
    <name type="common">Cherry</name>
    <name type="synonym">Cerasus avium</name>
    <dbReference type="NCBI Taxonomy" id="42229"/>
    <lineage>
        <taxon>Eukaryota</taxon>
        <taxon>Viridiplantae</taxon>
        <taxon>Streptophyta</taxon>
        <taxon>Embryophyta</taxon>
        <taxon>Tracheophyta</taxon>
        <taxon>Spermatophyta</taxon>
        <taxon>Magnoliopsida</taxon>
        <taxon>eudicotyledons</taxon>
        <taxon>Gunneridae</taxon>
        <taxon>Pentapetalae</taxon>
        <taxon>rosids</taxon>
        <taxon>fabids</taxon>
        <taxon>Rosales</taxon>
        <taxon>Rosaceae</taxon>
        <taxon>Amygdaloideae</taxon>
        <taxon>Amygdaleae</taxon>
        <taxon>Prunus</taxon>
    </lineage>
</organism>
<evidence type="ECO:0000313" key="3">
    <source>
        <dbReference type="RefSeq" id="XP_021815949.1"/>
    </source>
</evidence>
<dbReference type="PANTHER" id="PTHR11697">
    <property type="entry name" value="GENERAL TRANSCRIPTION FACTOR 2-RELATED ZINC FINGER PROTEIN"/>
    <property type="match status" value="1"/>
</dbReference>
<keyword evidence="2" id="KW-1185">Reference proteome</keyword>
<dbReference type="PANTHER" id="PTHR11697:SF230">
    <property type="entry name" value="ZINC FINGER, MYM DOMAIN CONTAINING 1"/>
    <property type="match status" value="1"/>
</dbReference>
<dbReference type="KEGG" id="pavi:110758394"/>